<dbReference type="OrthoDB" id="9803735at2"/>
<dbReference type="InterPro" id="IPR005119">
    <property type="entry name" value="LysR_subst-bd"/>
</dbReference>
<dbReference type="Pfam" id="PF00126">
    <property type="entry name" value="HTH_1"/>
    <property type="match status" value="1"/>
</dbReference>
<accession>A0A4Z0WHL7</accession>
<sequence length="286" mass="32335">MDLHSLEAFVAVSTHGSFSAAAERLHLTQPAVSKRLQSLEQQIGSPLFDRVGRRIHLTDAGKTLLPAAQRILQEVDNANRTLQNLSLQVAGRLSFATSHHIGLHRLPQLLRDFIDQHPEVEVDPHFLESEVAHEAVQRREVEFAFVTLIPRPPRAIEQIQLWTDPLVFVAARHHFLARKTRLQLNELCYTRAVLPHESSATYQLIRQQFAQRQLPLKTTLPVNYLETIKMMVTVGLGWSVLPASMLDERLVQLPVDIPPVQRTLGVIRLRERTLSNAASALLDSLQ</sequence>
<keyword evidence="4" id="KW-0804">Transcription</keyword>
<dbReference type="PRINTS" id="PR00039">
    <property type="entry name" value="HTHLYSR"/>
</dbReference>
<evidence type="ECO:0000313" key="7">
    <source>
        <dbReference type="Proteomes" id="UP000297475"/>
    </source>
</evidence>
<organism evidence="6 7">
    <name type="scientific">Natronospirillum operosum</name>
    <dbReference type="NCBI Taxonomy" id="2759953"/>
    <lineage>
        <taxon>Bacteria</taxon>
        <taxon>Pseudomonadati</taxon>
        <taxon>Pseudomonadota</taxon>
        <taxon>Gammaproteobacteria</taxon>
        <taxon>Oceanospirillales</taxon>
        <taxon>Natronospirillaceae</taxon>
        <taxon>Natronospirillum</taxon>
    </lineage>
</organism>
<dbReference type="GO" id="GO:0003700">
    <property type="term" value="F:DNA-binding transcription factor activity"/>
    <property type="evidence" value="ECO:0007669"/>
    <property type="project" value="InterPro"/>
</dbReference>
<dbReference type="GO" id="GO:0005829">
    <property type="term" value="C:cytosol"/>
    <property type="evidence" value="ECO:0007669"/>
    <property type="project" value="TreeGrafter"/>
</dbReference>
<dbReference type="SUPFAM" id="SSF46785">
    <property type="entry name" value="Winged helix' DNA-binding domain"/>
    <property type="match status" value="1"/>
</dbReference>
<keyword evidence="2" id="KW-0805">Transcription regulation</keyword>
<dbReference type="PANTHER" id="PTHR30419">
    <property type="entry name" value="HTH-TYPE TRANSCRIPTIONAL REGULATOR YBHD"/>
    <property type="match status" value="1"/>
</dbReference>
<dbReference type="PANTHER" id="PTHR30419:SF30">
    <property type="entry name" value="LYSR FAMILY TRANSCRIPTIONAL REGULATOR"/>
    <property type="match status" value="1"/>
</dbReference>
<dbReference type="SUPFAM" id="SSF53850">
    <property type="entry name" value="Periplasmic binding protein-like II"/>
    <property type="match status" value="1"/>
</dbReference>
<dbReference type="InterPro" id="IPR050950">
    <property type="entry name" value="HTH-type_LysR_regulators"/>
</dbReference>
<feature type="domain" description="HTH lysR-type" evidence="5">
    <location>
        <begin position="1"/>
        <end position="58"/>
    </location>
</feature>
<proteinExistence type="inferred from homology"/>
<dbReference type="InterPro" id="IPR036390">
    <property type="entry name" value="WH_DNA-bd_sf"/>
</dbReference>
<dbReference type="PROSITE" id="PS50931">
    <property type="entry name" value="HTH_LYSR"/>
    <property type="match status" value="1"/>
</dbReference>
<comment type="caution">
    <text evidence="6">The sequence shown here is derived from an EMBL/GenBank/DDBJ whole genome shotgun (WGS) entry which is preliminary data.</text>
</comment>
<dbReference type="FunFam" id="1.10.10.10:FF:000001">
    <property type="entry name" value="LysR family transcriptional regulator"/>
    <property type="match status" value="1"/>
</dbReference>
<dbReference type="GO" id="GO:0003677">
    <property type="term" value="F:DNA binding"/>
    <property type="evidence" value="ECO:0007669"/>
    <property type="project" value="UniProtKB-KW"/>
</dbReference>
<dbReference type="InterPro" id="IPR000847">
    <property type="entry name" value="LysR_HTH_N"/>
</dbReference>
<dbReference type="InterPro" id="IPR036388">
    <property type="entry name" value="WH-like_DNA-bd_sf"/>
</dbReference>
<dbReference type="EMBL" id="SRMF01000001">
    <property type="protein sequence ID" value="TGG96058.1"/>
    <property type="molecule type" value="Genomic_DNA"/>
</dbReference>
<name>A0A4Z0WHL7_9GAMM</name>
<dbReference type="Gene3D" id="3.40.190.290">
    <property type="match status" value="1"/>
</dbReference>
<keyword evidence="3" id="KW-0238">DNA-binding</keyword>
<evidence type="ECO:0000256" key="2">
    <source>
        <dbReference type="ARBA" id="ARBA00023015"/>
    </source>
</evidence>
<evidence type="ECO:0000256" key="3">
    <source>
        <dbReference type="ARBA" id="ARBA00023125"/>
    </source>
</evidence>
<evidence type="ECO:0000256" key="1">
    <source>
        <dbReference type="ARBA" id="ARBA00009437"/>
    </source>
</evidence>
<dbReference type="CDD" id="cd05466">
    <property type="entry name" value="PBP2_LTTR_substrate"/>
    <property type="match status" value="1"/>
</dbReference>
<protein>
    <submittedName>
        <fullName evidence="6">LysR family transcriptional regulator</fullName>
    </submittedName>
</protein>
<reference evidence="6 7" key="1">
    <citation type="submission" date="2019-04" db="EMBL/GenBank/DDBJ databases">
        <title>Natronospirillum operosus gen. nov., sp. nov., a haloalkaliphilic satellite isolated from decaying biomass of laboratory culture of cyanobacterium Geitlerinema sp. and proposal of Natronospirillaceae fam. nov. and Saccharospirillaceae fam. nov.</title>
        <authorList>
            <person name="Kevbrin V."/>
            <person name="Boltyanskaya Y."/>
            <person name="Koziaeva V."/>
            <person name="Grouzdev D.S."/>
            <person name="Park M."/>
            <person name="Cho J."/>
        </authorList>
    </citation>
    <scope>NUCLEOTIDE SEQUENCE [LARGE SCALE GENOMIC DNA]</scope>
    <source>
        <strain evidence="6 7">G-116</strain>
    </source>
</reference>
<evidence type="ECO:0000313" key="6">
    <source>
        <dbReference type="EMBL" id="TGG96058.1"/>
    </source>
</evidence>
<comment type="similarity">
    <text evidence="1">Belongs to the LysR transcriptional regulatory family.</text>
</comment>
<keyword evidence="7" id="KW-1185">Reference proteome</keyword>
<dbReference type="Gene3D" id="1.10.10.10">
    <property type="entry name" value="Winged helix-like DNA-binding domain superfamily/Winged helix DNA-binding domain"/>
    <property type="match status" value="1"/>
</dbReference>
<dbReference type="Pfam" id="PF03466">
    <property type="entry name" value="LysR_substrate"/>
    <property type="match status" value="1"/>
</dbReference>
<dbReference type="Proteomes" id="UP000297475">
    <property type="component" value="Unassembled WGS sequence"/>
</dbReference>
<evidence type="ECO:0000256" key="4">
    <source>
        <dbReference type="ARBA" id="ARBA00023163"/>
    </source>
</evidence>
<evidence type="ECO:0000259" key="5">
    <source>
        <dbReference type="PROSITE" id="PS50931"/>
    </source>
</evidence>
<gene>
    <name evidence="6" type="ORF">E4656_02855</name>
</gene>
<dbReference type="AlphaFoldDB" id="A0A4Z0WHL7"/>